<evidence type="ECO:0000256" key="5">
    <source>
        <dbReference type="ARBA" id="ARBA00022801"/>
    </source>
</evidence>
<gene>
    <name evidence="11" type="ORF">SAMN05216289_109112</name>
</gene>
<evidence type="ECO:0000256" key="3">
    <source>
        <dbReference type="ARBA" id="ARBA00022679"/>
    </source>
</evidence>
<dbReference type="GO" id="GO:0005507">
    <property type="term" value="F:copper ion binding"/>
    <property type="evidence" value="ECO:0007669"/>
    <property type="project" value="TreeGrafter"/>
</dbReference>
<name>A0A1I4XG51_9GAMM</name>
<reference evidence="11 12" key="1">
    <citation type="submission" date="2016-10" db="EMBL/GenBank/DDBJ databases">
        <authorList>
            <person name="de Groot N.N."/>
        </authorList>
    </citation>
    <scope>NUCLEOTIDE SEQUENCE [LARGE SCALE GENOMIC DNA]</scope>
    <source>
        <strain evidence="11 12">CGMCC 1.7659</strain>
    </source>
</reference>
<evidence type="ECO:0000256" key="6">
    <source>
        <dbReference type="ARBA" id="ARBA00022833"/>
    </source>
</evidence>
<dbReference type="Proteomes" id="UP000198575">
    <property type="component" value="Unassembled WGS sequence"/>
</dbReference>
<dbReference type="GO" id="GO:0016787">
    <property type="term" value="F:hydrolase activity"/>
    <property type="evidence" value="ECO:0007669"/>
    <property type="project" value="UniProtKB-KW"/>
</dbReference>
<dbReference type="InterPro" id="IPR003730">
    <property type="entry name" value="Cu_polyphenol_OxRdtase"/>
</dbReference>
<keyword evidence="6" id="KW-0862">Zinc</keyword>
<dbReference type="InterPro" id="IPR038371">
    <property type="entry name" value="Cu_polyphenol_OxRdtase_sf"/>
</dbReference>
<dbReference type="Gene3D" id="3.60.140.10">
    <property type="entry name" value="CNF1/YfiH-like putative cysteine hydrolases"/>
    <property type="match status" value="1"/>
</dbReference>
<dbReference type="CDD" id="cd16833">
    <property type="entry name" value="YfiH"/>
    <property type="match status" value="1"/>
</dbReference>
<dbReference type="RefSeq" id="WP_092407095.1">
    <property type="nucleotide sequence ID" value="NZ_FOVF01000009.1"/>
</dbReference>
<keyword evidence="5" id="KW-0378">Hydrolase</keyword>
<protein>
    <recommendedName>
        <fullName evidence="10">Purine nucleoside phosphorylase</fullName>
    </recommendedName>
</protein>
<evidence type="ECO:0000256" key="9">
    <source>
        <dbReference type="ARBA" id="ARBA00049893"/>
    </source>
</evidence>
<dbReference type="NCBIfam" id="TIGR00726">
    <property type="entry name" value="peptidoglycan editing factor PgeF"/>
    <property type="match status" value="1"/>
</dbReference>
<sequence>MGIGANWLVPDWPAPGNVHARVTTRAMAGHSRAPFDSLNLGDRCGDEAAAVAANRAALVDLLGLPASPCWLRQVHGAGVWRAESPAPPGDPPEADAAVTARDNQVLAVLTADCLPVLFCADDGSEIAVTHAGWRGLAGGVIEATLAKMRAKPSAILAWLGPAIGPASYEVAADVRDAFLDRDAGADQAFTASRPGHWRCDLYRLAWRRLAASGVERISGGGFDTRVDARFYSYRRDPRCGRFASLIWKD</sequence>
<comment type="catalytic activity">
    <reaction evidence="7">
        <text>adenosine + H2O + H(+) = inosine + NH4(+)</text>
        <dbReference type="Rhea" id="RHEA:24408"/>
        <dbReference type="ChEBI" id="CHEBI:15377"/>
        <dbReference type="ChEBI" id="CHEBI:15378"/>
        <dbReference type="ChEBI" id="CHEBI:16335"/>
        <dbReference type="ChEBI" id="CHEBI:17596"/>
        <dbReference type="ChEBI" id="CHEBI:28938"/>
        <dbReference type="EC" id="3.5.4.4"/>
    </reaction>
    <physiologicalReaction direction="left-to-right" evidence="7">
        <dbReference type="Rhea" id="RHEA:24409"/>
    </physiologicalReaction>
</comment>
<proteinExistence type="inferred from homology"/>
<evidence type="ECO:0000256" key="7">
    <source>
        <dbReference type="ARBA" id="ARBA00047989"/>
    </source>
</evidence>
<dbReference type="GO" id="GO:0017061">
    <property type="term" value="F:S-methyl-5-thioadenosine phosphorylase activity"/>
    <property type="evidence" value="ECO:0007669"/>
    <property type="project" value="UniProtKB-EC"/>
</dbReference>
<evidence type="ECO:0000256" key="2">
    <source>
        <dbReference type="ARBA" id="ARBA00007353"/>
    </source>
</evidence>
<evidence type="ECO:0000256" key="1">
    <source>
        <dbReference type="ARBA" id="ARBA00000553"/>
    </source>
</evidence>
<evidence type="ECO:0000313" key="11">
    <source>
        <dbReference type="EMBL" id="SFN24463.1"/>
    </source>
</evidence>
<keyword evidence="4" id="KW-0479">Metal-binding</keyword>
<evidence type="ECO:0000313" key="12">
    <source>
        <dbReference type="Proteomes" id="UP000198575"/>
    </source>
</evidence>
<keyword evidence="3" id="KW-0808">Transferase</keyword>
<comment type="catalytic activity">
    <reaction evidence="8">
        <text>adenosine + phosphate = alpha-D-ribose 1-phosphate + adenine</text>
        <dbReference type="Rhea" id="RHEA:27642"/>
        <dbReference type="ChEBI" id="CHEBI:16335"/>
        <dbReference type="ChEBI" id="CHEBI:16708"/>
        <dbReference type="ChEBI" id="CHEBI:43474"/>
        <dbReference type="ChEBI" id="CHEBI:57720"/>
        <dbReference type="EC" id="2.4.2.1"/>
    </reaction>
    <physiologicalReaction direction="left-to-right" evidence="8">
        <dbReference type="Rhea" id="RHEA:27643"/>
    </physiologicalReaction>
</comment>
<dbReference type="SUPFAM" id="SSF64438">
    <property type="entry name" value="CNF1/YfiH-like putative cysteine hydrolases"/>
    <property type="match status" value="1"/>
</dbReference>
<dbReference type="AlphaFoldDB" id="A0A1I4XG51"/>
<dbReference type="InterPro" id="IPR011324">
    <property type="entry name" value="Cytotoxic_necrot_fac-like_cat"/>
</dbReference>
<accession>A0A1I4XG51</accession>
<evidence type="ECO:0000256" key="4">
    <source>
        <dbReference type="ARBA" id="ARBA00022723"/>
    </source>
</evidence>
<comment type="catalytic activity">
    <reaction evidence="1">
        <text>inosine + phosphate = alpha-D-ribose 1-phosphate + hypoxanthine</text>
        <dbReference type="Rhea" id="RHEA:27646"/>
        <dbReference type="ChEBI" id="CHEBI:17368"/>
        <dbReference type="ChEBI" id="CHEBI:17596"/>
        <dbReference type="ChEBI" id="CHEBI:43474"/>
        <dbReference type="ChEBI" id="CHEBI:57720"/>
        <dbReference type="EC" id="2.4.2.1"/>
    </reaction>
    <physiologicalReaction direction="left-to-right" evidence="1">
        <dbReference type="Rhea" id="RHEA:27647"/>
    </physiologicalReaction>
</comment>
<dbReference type="Pfam" id="PF02578">
    <property type="entry name" value="Cu-oxidase_4"/>
    <property type="match status" value="1"/>
</dbReference>
<dbReference type="PANTHER" id="PTHR30616">
    <property type="entry name" value="UNCHARACTERIZED PROTEIN YFIH"/>
    <property type="match status" value="1"/>
</dbReference>
<evidence type="ECO:0000256" key="10">
    <source>
        <dbReference type="RuleBase" id="RU361274"/>
    </source>
</evidence>
<dbReference type="EMBL" id="FOVF01000009">
    <property type="protein sequence ID" value="SFN24463.1"/>
    <property type="molecule type" value="Genomic_DNA"/>
</dbReference>
<keyword evidence="12" id="KW-1185">Reference proteome</keyword>
<dbReference type="PANTHER" id="PTHR30616:SF2">
    <property type="entry name" value="PURINE NUCLEOSIDE PHOSPHORYLASE LACC1"/>
    <property type="match status" value="1"/>
</dbReference>
<evidence type="ECO:0000256" key="8">
    <source>
        <dbReference type="ARBA" id="ARBA00048968"/>
    </source>
</evidence>
<dbReference type="STRING" id="578942.SAMN05216289_109112"/>
<dbReference type="OrthoDB" id="4279at2"/>
<organism evidence="11 12">
    <name type="scientific">Dokdonella immobilis</name>
    <dbReference type="NCBI Taxonomy" id="578942"/>
    <lineage>
        <taxon>Bacteria</taxon>
        <taxon>Pseudomonadati</taxon>
        <taxon>Pseudomonadota</taxon>
        <taxon>Gammaproteobacteria</taxon>
        <taxon>Lysobacterales</taxon>
        <taxon>Rhodanobacteraceae</taxon>
        <taxon>Dokdonella</taxon>
    </lineage>
</organism>
<comment type="similarity">
    <text evidence="2 10">Belongs to the purine nucleoside phosphorylase YfiH/LACC1 family.</text>
</comment>
<comment type="catalytic activity">
    <reaction evidence="9">
        <text>S-methyl-5'-thioadenosine + phosphate = 5-(methylsulfanyl)-alpha-D-ribose 1-phosphate + adenine</text>
        <dbReference type="Rhea" id="RHEA:11852"/>
        <dbReference type="ChEBI" id="CHEBI:16708"/>
        <dbReference type="ChEBI" id="CHEBI:17509"/>
        <dbReference type="ChEBI" id="CHEBI:43474"/>
        <dbReference type="ChEBI" id="CHEBI:58533"/>
        <dbReference type="EC" id="2.4.2.28"/>
    </reaction>
    <physiologicalReaction direction="left-to-right" evidence="9">
        <dbReference type="Rhea" id="RHEA:11853"/>
    </physiologicalReaction>
</comment>